<dbReference type="EMBL" id="JBHSMR010000013">
    <property type="protein sequence ID" value="MFC5478505.1"/>
    <property type="molecule type" value="Genomic_DNA"/>
</dbReference>
<evidence type="ECO:0000313" key="3">
    <source>
        <dbReference type="Proteomes" id="UP001596101"/>
    </source>
</evidence>
<sequence length="330" mass="35673">MKPNQPAASSTPSSALPRRGCRRARAAIAAAFGLMLSIWSGQAAAASSEGCEGGGFTVLGLKGPLERTVAANALGSGNLIAVRGKYVEFDIDKRTFGILNYTLTGAPNRLDLTGGRRTRVFDSKLPDHRGLVLTSAVELELEGESLLILREGPGLTMKIQAKDCATGGVFQMEPERTDQSRTKFTHVLSAEAFYFDNGNFRAREGDIVPYKDTTIEVPSRINFANNFSRKFVGRDSTQVAERVDEPRCSNAIRTRSGVETVLHCGRVSTWLVASGGRMGQVMGEDAVEVAPPATVCVRKCRAQNRVRGRSVVLGFPFPVPIEQQLKPAFP</sequence>
<accession>A0ABW0MKZ6</accession>
<gene>
    <name evidence="2" type="ORF">ACFPQ5_09920</name>
</gene>
<organism evidence="2 3">
    <name type="scientific">Massilia suwonensis</name>
    <dbReference type="NCBI Taxonomy" id="648895"/>
    <lineage>
        <taxon>Bacteria</taxon>
        <taxon>Pseudomonadati</taxon>
        <taxon>Pseudomonadota</taxon>
        <taxon>Betaproteobacteria</taxon>
        <taxon>Burkholderiales</taxon>
        <taxon>Oxalobacteraceae</taxon>
        <taxon>Telluria group</taxon>
        <taxon>Massilia</taxon>
    </lineage>
</organism>
<comment type="caution">
    <text evidence="2">The sequence shown here is derived from an EMBL/GenBank/DDBJ whole genome shotgun (WGS) entry which is preliminary data.</text>
</comment>
<name>A0ABW0MKZ6_9BURK</name>
<protein>
    <submittedName>
        <fullName evidence="2">Uncharacterized protein</fullName>
    </submittedName>
</protein>
<evidence type="ECO:0000313" key="2">
    <source>
        <dbReference type="EMBL" id="MFC5478505.1"/>
    </source>
</evidence>
<evidence type="ECO:0000256" key="1">
    <source>
        <dbReference type="SAM" id="SignalP"/>
    </source>
</evidence>
<dbReference type="RefSeq" id="WP_379754320.1">
    <property type="nucleotide sequence ID" value="NZ_JBHSMR010000013.1"/>
</dbReference>
<reference evidence="3" key="1">
    <citation type="journal article" date="2019" name="Int. J. Syst. Evol. Microbiol.">
        <title>The Global Catalogue of Microorganisms (GCM) 10K type strain sequencing project: providing services to taxonomists for standard genome sequencing and annotation.</title>
        <authorList>
            <consortium name="The Broad Institute Genomics Platform"/>
            <consortium name="The Broad Institute Genome Sequencing Center for Infectious Disease"/>
            <person name="Wu L."/>
            <person name="Ma J."/>
        </authorList>
    </citation>
    <scope>NUCLEOTIDE SEQUENCE [LARGE SCALE GENOMIC DNA]</scope>
    <source>
        <strain evidence="3">CCUG 43111</strain>
    </source>
</reference>
<feature type="chain" id="PRO_5046832061" evidence="1">
    <location>
        <begin position="46"/>
        <end position="330"/>
    </location>
</feature>
<feature type="signal peptide" evidence="1">
    <location>
        <begin position="1"/>
        <end position="45"/>
    </location>
</feature>
<proteinExistence type="predicted"/>
<dbReference type="Proteomes" id="UP001596101">
    <property type="component" value="Unassembled WGS sequence"/>
</dbReference>
<keyword evidence="3" id="KW-1185">Reference proteome</keyword>
<keyword evidence="1" id="KW-0732">Signal</keyword>